<name>A0A951QFJ1_9CYAN</name>
<dbReference type="Proteomes" id="UP000757435">
    <property type="component" value="Unassembled WGS sequence"/>
</dbReference>
<dbReference type="EMBL" id="JAHHHD010000041">
    <property type="protein sequence ID" value="MBW4661634.1"/>
    <property type="molecule type" value="Genomic_DNA"/>
</dbReference>
<dbReference type="InterPro" id="IPR053021">
    <property type="entry name" value="Chloroplast_ADK"/>
</dbReference>
<feature type="domain" description="DUF1995" evidence="1">
    <location>
        <begin position="4"/>
        <end position="202"/>
    </location>
</feature>
<evidence type="ECO:0000259" key="1">
    <source>
        <dbReference type="Pfam" id="PF09353"/>
    </source>
</evidence>
<comment type="caution">
    <text evidence="2">The sequence shown here is derived from an EMBL/GenBank/DDBJ whole genome shotgun (WGS) entry which is preliminary data.</text>
</comment>
<evidence type="ECO:0000313" key="2">
    <source>
        <dbReference type="EMBL" id="MBW4661634.1"/>
    </source>
</evidence>
<reference evidence="2" key="2">
    <citation type="journal article" date="2022" name="Microbiol. Resour. Announc.">
        <title>Metagenome Sequencing to Explore Phylogenomics of Terrestrial Cyanobacteria.</title>
        <authorList>
            <person name="Ward R.D."/>
            <person name="Stajich J.E."/>
            <person name="Johansen J.R."/>
            <person name="Huntemann M."/>
            <person name="Clum A."/>
            <person name="Foster B."/>
            <person name="Foster B."/>
            <person name="Roux S."/>
            <person name="Palaniappan K."/>
            <person name="Varghese N."/>
            <person name="Mukherjee S."/>
            <person name="Reddy T.B.K."/>
            <person name="Daum C."/>
            <person name="Copeland A."/>
            <person name="Chen I.A."/>
            <person name="Ivanova N.N."/>
            <person name="Kyrpides N.C."/>
            <person name="Shapiro N."/>
            <person name="Eloe-Fadrosh E.A."/>
            <person name="Pietrasiak N."/>
        </authorList>
    </citation>
    <scope>NUCLEOTIDE SEQUENCE</scope>
    <source>
        <strain evidence="2">UHER 2000/2452</strain>
    </source>
</reference>
<dbReference type="InterPro" id="IPR018962">
    <property type="entry name" value="DUF1995"/>
</dbReference>
<dbReference type="Pfam" id="PF09353">
    <property type="entry name" value="DUF1995"/>
    <property type="match status" value="1"/>
</dbReference>
<dbReference type="PANTHER" id="PTHR35509:SF1">
    <property type="entry name" value="DOMAIN PROTEIN, PUTATIVE (DUF1995)-RELATED"/>
    <property type="match status" value="1"/>
</dbReference>
<reference evidence="2" key="1">
    <citation type="submission" date="2021-05" db="EMBL/GenBank/DDBJ databases">
        <authorList>
            <person name="Pietrasiak N."/>
            <person name="Ward R."/>
            <person name="Stajich J.E."/>
            <person name="Kurbessoian T."/>
        </authorList>
    </citation>
    <scope>NUCLEOTIDE SEQUENCE</scope>
    <source>
        <strain evidence="2">UHER 2000/2452</strain>
    </source>
</reference>
<evidence type="ECO:0000313" key="3">
    <source>
        <dbReference type="Proteomes" id="UP000757435"/>
    </source>
</evidence>
<protein>
    <submittedName>
        <fullName evidence="2">DUF1995 family protein</fullName>
    </submittedName>
</protein>
<dbReference type="AlphaFoldDB" id="A0A951QFJ1"/>
<organism evidence="2 3">
    <name type="scientific">Drouetiella hepatica Uher 2000/2452</name>
    <dbReference type="NCBI Taxonomy" id="904376"/>
    <lineage>
        <taxon>Bacteria</taxon>
        <taxon>Bacillati</taxon>
        <taxon>Cyanobacteriota</taxon>
        <taxon>Cyanophyceae</taxon>
        <taxon>Oculatellales</taxon>
        <taxon>Oculatellaceae</taxon>
        <taxon>Drouetiella</taxon>
    </lineage>
</organism>
<dbReference type="PANTHER" id="PTHR35509">
    <property type="entry name" value="DOMAIN PROTEIN, PUTATIVE (DUF1995)-RELATED"/>
    <property type="match status" value="1"/>
</dbReference>
<sequence length="234" mass="26280">MALPNTLEEAIAQAQQATTAAIADGYRRIQVDLLFPELKIMPVAEQFLPTFEHLGAQFRVYFPDAGSAALARRDWGEKPYAIRGINDMKAEMQPDEQAFLFVQPSSVEVLEVEKLCQEAMDRPVVMLNPNLEDVAIIGIGYAGRQLRDRFLSTFESCYYLRPIEGAAVFRAYPGLWQVWQEKEGTYELIAEETQRPAGEALDRILMGAGNPTEAQPPRRGLLSSLQQFLRALSQ</sequence>
<gene>
    <name evidence="2" type="ORF">KME15_23440</name>
</gene>
<proteinExistence type="predicted"/>
<accession>A0A951QFJ1</accession>